<keyword evidence="2" id="KW-1185">Reference proteome</keyword>
<protein>
    <recommendedName>
        <fullName evidence="3">F-box domain-containing protein</fullName>
    </recommendedName>
</protein>
<comment type="caution">
    <text evidence="1">The sequence shown here is derived from an EMBL/GenBank/DDBJ whole genome shotgun (WGS) entry which is preliminary data.</text>
</comment>
<sequence length="530" mass="60214">MEPSSWACHFSKKAPCHLLAETDTKTLSTGADLDAAQWVALGPVNEKHDPMAYLLPLEISQNIFTHYLPQVPSQHLFDDPGVLDQLLTQATGTLISVNRHWRNIVYSTPQLWNQICVKTSATLLSTSHFARQLAHLELNFQRSRDFPLTIHLQMNYHDSDSLPANLQLLEMVCREAHRWENFHIAAPARLLSAIPKYTSQLNEGVPHLISLTLSSTYCRLLPAPEDWSLSIGSPGAPLPSPIYLTIWGVTITEKTFDLSRMTYFKPGTLTIPEVVHILSISPQLTSLTSYVRQMWFNHFVDRKYAQLPPSDLPFLHSSLKSLNVTMYVQRLFARITLPALENLHCSLDKDEYDALYEFLCRSRCPLKSLSLYLTCTGNRLIELLHLTPGLEELRVESDLTDVPDLASNFFQHFKESAERDGNGPTFLPQLRTLRFYVPSLTNSEFGLTMLQDSLWSGNERLPCRPLSKVTLDVGNDRQWTEAEQKDLLDLVQGGLEIAIHYVFNSEPCNMISNYPNIVKAVEKLQTKTRQ</sequence>
<reference evidence="1" key="1">
    <citation type="submission" date="2020-11" db="EMBL/GenBank/DDBJ databases">
        <authorList>
            <consortium name="DOE Joint Genome Institute"/>
            <person name="Ahrendt S."/>
            <person name="Riley R."/>
            <person name="Andreopoulos W."/>
            <person name="Labutti K."/>
            <person name="Pangilinan J."/>
            <person name="Ruiz-Duenas F.J."/>
            <person name="Barrasa J.M."/>
            <person name="Sanchez-Garcia M."/>
            <person name="Camarero S."/>
            <person name="Miyauchi S."/>
            <person name="Serrano A."/>
            <person name="Linde D."/>
            <person name="Babiker R."/>
            <person name="Drula E."/>
            <person name="Ayuso-Fernandez I."/>
            <person name="Pacheco R."/>
            <person name="Padilla G."/>
            <person name="Ferreira P."/>
            <person name="Barriuso J."/>
            <person name="Kellner H."/>
            <person name="Castanera R."/>
            <person name="Alfaro M."/>
            <person name="Ramirez L."/>
            <person name="Pisabarro A.G."/>
            <person name="Kuo A."/>
            <person name="Tritt A."/>
            <person name="Lipzen A."/>
            <person name="He G."/>
            <person name="Yan M."/>
            <person name="Ng V."/>
            <person name="Cullen D."/>
            <person name="Martin F."/>
            <person name="Rosso M.-N."/>
            <person name="Henrissat B."/>
            <person name="Hibbett D."/>
            <person name="Martinez A.T."/>
            <person name="Grigoriev I.V."/>
        </authorList>
    </citation>
    <scope>NUCLEOTIDE SEQUENCE</scope>
    <source>
        <strain evidence="1">CBS 506.95</strain>
    </source>
</reference>
<organism evidence="1 2">
    <name type="scientific">Crepidotus variabilis</name>
    <dbReference type="NCBI Taxonomy" id="179855"/>
    <lineage>
        <taxon>Eukaryota</taxon>
        <taxon>Fungi</taxon>
        <taxon>Dikarya</taxon>
        <taxon>Basidiomycota</taxon>
        <taxon>Agaricomycotina</taxon>
        <taxon>Agaricomycetes</taxon>
        <taxon>Agaricomycetidae</taxon>
        <taxon>Agaricales</taxon>
        <taxon>Agaricineae</taxon>
        <taxon>Crepidotaceae</taxon>
        <taxon>Crepidotus</taxon>
    </lineage>
</organism>
<evidence type="ECO:0000313" key="2">
    <source>
        <dbReference type="Proteomes" id="UP000807306"/>
    </source>
</evidence>
<dbReference type="AlphaFoldDB" id="A0A9P6EFZ0"/>
<name>A0A9P6EFZ0_9AGAR</name>
<evidence type="ECO:0000313" key="1">
    <source>
        <dbReference type="EMBL" id="KAF9528192.1"/>
    </source>
</evidence>
<evidence type="ECO:0008006" key="3">
    <source>
        <dbReference type="Google" id="ProtNLM"/>
    </source>
</evidence>
<dbReference type="Proteomes" id="UP000807306">
    <property type="component" value="Unassembled WGS sequence"/>
</dbReference>
<accession>A0A9P6EFZ0</accession>
<gene>
    <name evidence="1" type="ORF">CPB83DRAFT_855050</name>
</gene>
<dbReference type="EMBL" id="MU157855">
    <property type="protein sequence ID" value="KAF9528192.1"/>
    <property type="molecule type" value="Genomic_DNA"/>
</dbReference>
<dbReference type="OrthoDB" id="3365698at2759"/>
<proteinExistence type="predicted"/>